<evidence type="ECO:0000313" key="3">
    <source>
        <dbReference type="Proteomes" id="UP000752171"/>
    </source>
</evidence>
<protein>
    <submittedName>
        <fullName evidence="2">Uncharacterized protein</fullName>
    </submittedName>
</protein>
<name>A0A8T2M5F4_ASTMX</name>
<accession>A0A8T2M5F4</accession>
<gene>
    <name evidence="2" type="ORF">AMEX_G6246</name>
</gene>
<sequence length="251" mass="28426">MEFWRSEDYLLEGASGGSEDPITLLPFCGTEELRTACLQWQGEGPDPWMELRRVQHEFLEGKIRALIQKLPRPRQRAGRVLVPVREADPAHRLDSTKPGIQGPVMQAVYGLDHVEDHGGQCQEAPAPDLTTTSHPEPSSQGDTALSPTINTQGRTLKRLNTNFRTSTVSRCRSPRRVLVRVQEAEPCHRLELQDTKPELEPVPAAQDEDDLEVLEGCEEQRETAPKRKRGWLQHLLSCFRWTARKSRKGDL</sequence>
<feature type="compositionally biased region" description="Polar residues" evidence="1">
    <location>
        <begin position="129"/>
        <end position="153"/>
    </location>
</feature>
<dbReference type="Proteomes" id="UP000752171">
    <property type="component" value="Unassembled WGS sequence"/>
</dbReference>
<feature type="region of interest" description="Disordered" evidence="1">
    <location>
        <begin position="117"/>
        <end position="153"/>
    </location>
</feature>
<dbReference type="EMBL" id="JAICCE010000004">
    <property type="protein sequence ID" value="KAG9278374.1"/>
    <property type="molecule type" value="Genomic_DNA"/>
</dbReference>
<dbReference type="AlphaFoldDB" id="A0A8T2M5F4"/>
<evidence type="ECO:0000313" key="2">
    <source>
        <dbReference type="EMBL" id="KAG9278374.1"/>
    </source>
</evidence>
<reference evidence="2 3" key="1">
    <citation type="submission" date="2021-07" db="EMBL/GenBank/DDBJ databases">
        <authorList>
            <person name="Imarazene B."/>
            <person name="Zahm M."/>
            <person name="Klopp C."/>
            <person name="Cabau C."/>
            <person name="Beille S."/>
            <person name="Jouanno E."/>
            <person name="Castinel A."/>
            <person name="Lluch J."/>
            <person name="Gil L."/>
            <person name="Kuchtly C."/>
            <person name="Lopez Roques C."/>
            <person name="Donnadieu C."/>
            <person name="Parrinello H."/>
            <person name="Journot L."/>
            <person name="Du K."/>
            <person name="Schartl M."/>
            <person name="Retaux S."/>
            <person name="Guiguen Y."/>
        </authorList>
    </citation>
    <scope>NUCLEOTIDE SEQUENCE [LARGE SCALE GENOMIC DNA]</scope>
    <source>
        <strain evidence="2">Pach_M1</strain>
        <tissue evidence="2">Testis</tissue>
    </source>
</reference>
<comment type="caution">
    <text evidence="2">The sequence shown here is derived from an EMBL/GenBank/DDBJ whole genome shotgun (WGS) entry which is preliminary data.</text>
</comment>
<evidence type="ECO:0000256" key="1">
    <source>
        <dbReference type="SAM" id="MobiDB-lite"/>
    </source>
</evidence>
<organism evidence="2 3">
    <name type="scientific">Astyanax mexicanus</name>
    <name type="common">Blind cave fish</name>
    <name type="synonym">Astyanax fasciatus mexicanus</name>
    <dbReference type="NCBI Taxonomy" id="7994"/>
    <lineage>
        <taxon>Eukaryota</taxon>
        <taxon>Metazoa</taxon>
        <taxon>Chordata</taxon>
        <taxon>Craniata</taxon>
        <taxon>Vertebrata</taxon>
        <taxon>Euteleostomi</taxon>
        <taxon>Actinopterygii</taxon>
        <taxon>Neopterygii</taxon>
        <taxon>Teleostei</taxon>
        <taxon>Ostariophysi</taxon>
        <taxon>Characiformes</taxon>
        <taxon>Characoidei</taxon>
        <taxon>Acestrorhamphidae</taxon>
        <taxon>Acestrorhamphinae</taxon>
        <taxon>Astyanax</taxon>
    </lineage>
</organism>
<proteinExistence type="predicted"/>